<reference evidence="1 2" key="1">
    <citation type="journal article" date="2019" name="Emerg. Microbes Infect.">
        <title>Comprehensive subspecies identification of 175 nontuberculous mycobacteria species based on 7547 genomic profiles.</title>
        <authorList>
            <person name="Matsumoto Y."/>
            <person name="Kinjo T."/>
            <person name="Motooka D."/>
            <person name="Nabeya D."/>
            <person name="Jung N."/>
            <person name="Uechi K."/>
            <person name="Horii T."/>
            <person name="Iida T."/>
            <person name="Fujita J."/>
            <person name="Nakamura S."/>
        </authorList>
    </citation>
    <scope>NUCLEOTIDE SEQUENCE [LARGE SCALE GENOMIC DNA]</scope>
    <source>
        <strain evidence="1 2">JCM 6399</strain>
    </source>
</reference>
<dbReference type="KEGG" id="mgau:MGALJ_53630"/>
<dbReference type="Proteomes" id="UP000465785">
    <property type="component" value="Chromosome"/>
</dbReference>
<dbReference type="EMBL" id="AP022601">
    <property type="protein sequence ID" value="BBY95694.1"/>
    <property type="molecule type" value="Genomic_DNA"/>
</dbReference>
<organism evidence="1 2">
    <name type="scientific">Mycobacterium gallinarum</name>
    <dbReference type="NCBI Taxonomy" id="39689"/>
    <lineage>
        <taxon>Bacteria</taxon>
        <taxon>Bacillati</taxon>
        <taxon>Actinomycetota</taxon>
        <taxon>Actinomycetes</taxon>
        <taxon>Mycobacteriales</taxon>
        <taxon>Mycobacteriaceae</taxon>
        <taxon>Mycobacterium</taxon>
    </lineage>
</organism>
<dbReference type="AlphaFoldDB" id="A0A9W4FHY8"/>
<sequence>MTVTVTLPDGGTDEYMRFGDTYVKHDNGTLDVIRGGSKQAYQYAPGAWTEVDGDQKTWKTGRFWG</sequence>
<accession>A0A9W4FHY8</accession>
<name>A0A9W4FHY8_9MYCO</name>
<keyword evidence="2" id="KW-1185">Reference proteome</keyword>
<evidence type="ECO:0000313" key="2">
    <source>
        <dbReference type="Proteomes" id="UP000465785"/>
    </source>
</evidence>
<gene>
    <name evidence="1" type="ORF">MGALJ_53630</name>
</gene>
<dbReference type="RefSeq" id="WP_163735139.1">
    <property type="nucleotide sequence ID" value="NZ_AP022601.1"/>
</dbReference>
<proteinExistence type="predicted"/>
<protein>
    <submittedName>
        <fullName evidence="1">Uncharacterized protein</fullName>
    </submittedName>
</protein>
<evidence type="ECO:0000313" key="1">
    <source>
        <dbReference type="EMBL" id="BBY95694.1"/>
    </source>
</evidence>